<evidence type="ECO:0000256" key="1">
    <source>
        <dbReference type="PROSITE-ProRule" id="PRU00176"/>
    </source>
</evidence>
<name>A0ABM1E697_PRICU</name>
<dbReference type="Proteomes" id="UP000695022">
    <property type="component" value="Unplaced"/>
</dbReference>
<dbReference type="Gene3D" id="3.30.70.330">
    <property type="match status" value="1"/>
</dbReference>
<dbReference type="SUPFAM" id="SSF54928">
    <property type="entry name" value="RNA-binding domain, RBD"/>
    <property type="match status" value="1"/>
</dbReference>
<protein>
    <submittedName>
        <fullName evidence="4">SRA stem-loop-interacting RNA-binding protein, mitochondrial-like</fullName>
    </submittedName>
</protein>
<feature type="domain" description="RRM" evidence="2">
    <location>
        <begin position="15"/>
        <end position="92"/>
    </location>
</feature>
<dbReference type="PANTHER" id="PTHR15241">
    <property type="entry name" value="TRANSFORMER-2-RELATED"/>
    <property type="match status" value="1"/>
</dbReference>
<reference evidence="4" key="1">
    <citation type="submission" date="2025-08" db="UniProtKB">
        <authorList>
            <consortium name="RefSeq"/>
        </authorList>
    </citation>
    <scope>IDENTIFICATION</scope>
</reference>
<organism evidence="3 4">
    <name type="scientific">Priapulus caudatus</name>
    <name type="common">Priapulid worm</name>
    <dbReference type="NCBI Taxonomy" id="37621"/>
    <lineage>
        <taxon>Eukaryota</taxon>
        <taxon>Metazoa</taxon>
        <taxon>Ecdysozoa</taxon>
        <taxon>Scalidophora</taxon>
        <taxon>Priapulida</taxon>
        <taxon>Priapulimorpha</taxon>
        <taxon>Priapulimorphida</taxon>
        <taxon>Priapulidae</taxon>
        <taxon>Priapulus</taxon>
    </lineage>
</organism>
<dbReference type="InterPro" id="IPR000504">
    <property type="entry name" value="RRM_dom"/>
</dbReference>
<dbReference type="RefSeq" id="XP_014667718.1">
    <property type="nucleotide sequence ID" value="XM_014812232.1"/>
</dbReference>
<proteinExistence type="predicted"/>
<gene>
    <name evidence="4" type="primary">LOC106809228</name>
</gene>
<dbReference type="PROSITE" id="PS50102">
    <property type="entry name" value="RRM"/>
    <property type="match status" value="1"/>
</dbReference>
<dbReference type="InterPro" id="IPR012677">
    <property type="entry name" value="Nucleotide-bd_a/b_plait_sf"/>
</dbReference>
<dbReference type="GeneID" id="106809228"/>
<evidence type="ECO:0000259" key="2">
    <source>
        <dbReference type="PROSITE" id="PS50102"/>
    </source>
</evidence>
<keyword evidence="3" id="KW-1185">Reference proteome</keyword>
<sequence length="125" mass="13596">MAASSAAQAVNRAVQKLFIGNIPWTVGRRELREYFSQYGHVTFANVLFDKVSGMSKGYGFIQYSNREGYSNATGKDSHFLEGGQLIVEQTGGGGGGGGQFDRASGRRGFTNKVDQFDLQNVMNKS</sequence>
<evidence type="ECO:0000313" key="4">
    <source>
        <dbReference type="RefSeq" id="XP_014667718.1"/>
    </source>
</evidence>
<keyword evidence="1" id="KW-0694">RNA-binding</keyword>
<evidence type="ECO:0000313" key="3">
    <source>
        <dbReference type="Proteomes" id="UP000695022"/>
    </source>
</evidence>
<dbReference type="Pfam" id="PF00076">
    <property type="entry name" value="RRM_1"/>
    <property type="match status" value="1"/>
</dbReference>
<dbReference type="PANTHER" id="PTHR15241:SF304">
    <property type="entry name" value="RRM DOMAIN-CONTAINING PROTEIN"/>
    <property type="match status" value="1"/>
</dbReference>
<dbReference type="InterPro" id="IPR035979">
    <property type="entry name" value="RBD_domain_sf"/>
</dbReference>
<dbReference type="SMART" id="SM00360">
    <property type="entry name" value="RRM"/>
    <property type="match status" value="1"/>
</dbReference>
<accession>A0ABM1E697</accession>